<accession>A0A7Y0EQK8</accession>
<dbReference type="Pfam" id="PF00356">
    <property type="entry name" value="LacI"/>
    <property type="match status" value="1"/>
</dbReference>
<dbReference type="GO" id="GO:0003700">
    <property type="term" value="F:DNA-binding transcription factor activity"/>
    <property type="evidence" value="ECO:0007669"/>
    <property type="project" value="TreeGrafter"/>
</dbReference>
<dbReference type="InterPro" id="IPR028082">
    <property type="entry name" value="Peripla_BP_I"/>
</dbReference>
<evidence type="ECO:0000259" key="4">
    <source>
        <dbReference type="PROSITE" id="PS50932"/>
    </source>
</evidence>
<dbReference type="Proteomes" id="UP000532194">
    <property type="component" value="Unassembled WGS sequence"/>
</dbReference>
<dbReference type="CDD" id="cd01392">
    <property type="entry name" value="HTH_LacI"/>
    <property type="match status" value="1"/>
</dbReference>
<dbReference type="SMART" id="SM00354">
    <property type="entry name" value="HTH_LACI"/>
    <property type="match status" value="1"/>
</dbReference>
<dbReference type="RefSeq" id="WP_169172594.1">
    <property type="nucleotide sequence ID" value="NZ_JAAIII010000005.1"/>
</dbReference>
<evidence type="ECO:0000313" key="6">
    <source>
        <dbReference type="Proteomes" id="UP000532194"/>
    </source>
</evidence>
<dbReference type="CDD" id="cd06267">
    <property type="entry name" value="PBP1_LacI_sugar_binding-like"/>
    <property type="match status" value="1"/>
</dbReference>
<keyword evidence="6" id="KW-1185">Reference proteome</keyword>
<dbReference type="PANTHER" id="PTHR30146:SF154">
    <property type="entry name" value="TRANSCRIPTION REGULATOR, MEMBER OF GALR FAMILY"/>
    <property type="match status" value="1"/>
</dbReference>
<dbReference type="SUPFAM" id="SSF47413">
    <property type="entry name" value="lambda repressor-like DNA-binding domains"/>
    <property type="match status" value="1"/>
</dbReference>
<dbReference type="InterPro" id="IPR046335">
    <property type="entry name" value="LacI/GalR-like_sensor"/>
</dbReference>
<name>A0A7Y0EQK8_9BIFI</name>
<dbReference type="PROSITE" id="PS50932">
    <property type="entry name" value="HTH_LACI_2"/>
    <property type="match status" value="1"/>
</dbReference>
<dbReference type="AlphaFoldDB" id="A0A7Y0EQK8"/>
<sequence>MGVTLRDVAARAGVSVSTAGAALRGESIVKEVTKTKVLEAAEALRYVPNAQARALSTGSSGIIAVIVPELIHGYYARLIDEIAYEAPKHGFQACFYQTGYGKDSELELVRRIGQPVCDGFILNLNSNFDADIKAITGDKPAVLLNSFSETPVLDCIQHTNVQKYEAAFAYLIGRGYQHVAVIGLDVNLFEGDDMTGRVSSARTVLDCLRRHRLGDENDCFACDWAAEDGRDVAQSVLESGKHYDVCLCMNDLIAEGLIRGFADHGFSVPGDIAVFGSDDIRGTEYAVPSLSTIGVDYHDTAVKALDMLVARIRGTQEERNAPPHVEHAAFHLRARESA</sequence>
<dbReference type="Gene3D" id="1.10.260.40">
    <property type="entry name" value="lambda repressor-like DNA-binding domains"/>
    <property type="match status" value="1"/>
</dbReference>
<keyword evidence="2" id="KW-0238">DNA-binding</keyword>
<evidence type="ECO:0000313" key="5">
    <source>
        <dbReference type="EMBL" id="NMM94567.1"/>
    </source>
</evidence>
<organism evidence="5 6">
    <name type="scientific">Bifidobacterium oedipodis</name>
    <dbReference type="NCBI Taxonomy" id="2675322"/>
    <lineage>
        <taxon>Bacteria</taxon>
        <taxon>Bacillati</taxon>
        <taxon>Actinomycetota</taxon>
        <taxon>Actinomycetes</taxon>
        <taxon>Bifidobacteriales</taxon>
        <taxon>Bifidobacteriaceae</taxon>
        <taxon>Bifidobacterium</taxon>
    </lineage>
</organism>
<dbReference type="InterPro" id="IPR010982">
    <property type="entry name" value="Lambda_DNA-bd_dom_sf"/>
</dbReference>
<feature type="domain" description="HTH lacI-type" evidence="4">
    <location>
        <begin position="3"/>
        <end position="57"/>
    </location>
</feature>
<dbReference type="PANTHER" id="PTHR30146">
    <property type="entry name" value="LACI-RELATED TRANSCRIPTIONAL REPRESSOR"/>
    <property type="match status" value="1"/>
</dbReference>
<dbReference type="Pfam" id="PF13377">
    <property type="entry name" value="Peripla_BP_3"/>
    <property type="match status" value="1"/>
</dbReference>
<gene>
    <name evidence="5" type="ORF">G1C95_1754</name>
</gene>
<protein>
    <submittedName>
        <fullName evidence="5">LacI family transcriptional regulator</fullName>
    </submittedName>
</protein>
<dbReference type="InterPro" id="IPR000843">
    <property type="entry name" value="HTH_LacI"/>
</dbReference>
<keyword evidence="1" id="KW-0805">Transcription regulation</keyword>
<dbReference type="Gene3D" id="3.40.50.2300">
    <property type="match status" value="2"/>
</dbReference>
<evidence type="ECO:0000256" key="3">
    <source>
        <dbReference type="ARBA" id="ARBA00023163"/>
    </source>
</evidence>
<evidence type="ECO:0000256" key="1">
    <source>
        <dbReference type="ARBA" id="ARBA00023015"/>
    </source>
</evidence>
<evidence type="ECO:0000256" key="2">
    <source>
        <dbReference type="ARBA" id="ARBA00023125"/>
    </source>
</evidence>
<reference evidence="5 6" key="1">
    <citation type="submission" date="2020-02" db="EMBL/GenBank/DDBJ databases">
        <title>Characterization of phylogenetic diversity of novel bifidobacterial species isolated in Czech ZOOs.</title>
        <authorList>
            <person name="Lugli G.A."/>
            <person name="Vera N.B."/>
            <person name="Ventura M."/>
        </authorList>
    </citation>
    <scope>NUCLEOTIDE SEQUENCE [LARGE SCALE GENOMIC DNA]</scope>
    <source>
        <strain evidence="5 6">DSM 109957</strain>
    </source>
</reference>
<comment type="caution">
    <text evidence="5">The sequence shown here is derived from an EMBL/GenBank/DDBJ whole genome shotgun (WGS) entry which is preliminary data.</text>
</comment>
<proteinExistence type="predicted"/>
<dbReference type="GO" id="GO:0000976">
    <property type="term" value="F:transcription cis-regulatory region binding"/>
    <property type="evidence" value="ECO:0007669"/>
    <property type="project" value="TreeGrafter"/>
</dbReference>
<dbReference type="PROSITE" id="PS00356">
    <property type="entry name" value="HTH_LACI_1"/>
    <property type="match status" value="1"/>
</dbReference>
<dbReference type="SUPFAM" id="SSF53822">
    <property type="entry name" value="Periplasmic binding protein-like I"/>
    <property type="match status" value="1"/>
</dbReference>
<dbReference type="EMBL" id="JAAIII010000005">
    <property type="protein sequence ID" value="NMM94567.1"/>
    <property type="molecule type" value="Genomic_DNA"/>
</dbReference>
<keyword evidence="3" id="KW-0804">Transcription</keyword>